<protein>
    <submittedName>
        <fullName evidence="8">tRNA-dihydrouridine(20a/20b) synthase [NAD(P)+]-like</fullName>
    </submittedName>
</protein>
<dbReference type="FunFam" id="3.20.20.70:FF:000221">
    <property type="entry name" value="tRNA-dihydrouridine synthase"/>
    <property type="match status" value="1"/>
</dbReference>
<dbReference type="Proteomes" id="UP000515160">
    <property type="component" value="Chromosome 2L"/>
</dbReference>
<accession>A0A9C6WDS2</accession>
<dbReference type="PANTHER" id="PTHR11082:SF31">
    <property type="entry name" value="TRNA-DIHYDROURIDINE(20A_20B) SYNTHASE [NAD(P)+]-LIKE"/>
    <property type="match status" value="1"/>
</dbReference>
<dbReference type="SUPFAM" id="SSF51395">
    <property type="entry name" value="FMN-linked oxidoreductases"/>
    <property type="match status" value="1"/>
</dbReference>
<keyword evidence="5" id="KW-0560">Oxidoreductase</keyword>
<dbReference type="InterPro" id="IPR035587">
    <property type="entry name" value="DUS-like_FMN-bd"/>
</dbReference>
<evidence type="ECO:0000313" key="8">
    <source>
        <dbReference type="RefSeq" id="XP_051859364.1"/>
    </source>
</evidence>
<keyword evidence="4" id="KW-0819">tRNA processing</keyword>
<evidence type="ECO:0000256" key="5">
    <source>
        <dbReference type="ARBA" id="ARBA00023002"/>
    </source>
</evidence>
<dbReference type="OrthoDB" id="9977870at2759"/>
<dbReference type="InterPro" id="IPR013785">
    <property type="entry name" value="Aldolase_TIM"/>
</dbReference>
<dbReference type="CDD" id="cd02801">
    <property type="entry name" value="DUS_like_FMN"/>
    <property type="match status" value="1"/>
</dbReference>
<dbReference type="AlphaFoldDB" id="A0A9C6WDS2"/>
<feature type="domain" description="DUS-like FMN-binding" evidence="6">
    <location>
        <begin position="27"/>
        <end position="298"/>
    </location>
</feature>
<dbReference type="PROSITE" id="PS01136">
    <property type="entry name" value="UPF0034"/>
    <property type="match status" value="1"/>
</dbReference>
<evidence type="ECO:0000256" key="1">
    <source>
        <dbReference type="ARBA" id="ARBA00001917"/>
    </source>
</evidence>
<dbReference type="RefSeq" id="XP_051859364.1">
    <property type="nucleotide sequence ID" value="XM_052003404.1"/>
</dbReference>
<keyword evidence="3" id="KW-0288">FMN</keyword>
<dbReference type="PANTHER" id="PTHR11082">
    <property type="entry name" value="TRNA-DIHYDROURIDINE SYNTHASE"/>
    <property type="match status" value="1"/>
</dbReference>
<dbReference type="Pfam" id="PF01207">
    <property type="entry name" value="Dus"/>
    <property type="match status" value="1"/>
</dbReference>
<evidence type="ECO:0000256" key="2">
    <source>
        <dbReference type="ARBA" id="ARBA00022630"/>
    </source>
</evidence>
<dbReference type="GeneID" id="127565347"/>
<dbReference type="CTD" id="35179"/>
<reference evidence="8" key="1">
    <citation type="submission" date="2025-08" db="UniProtKB">
        <authorList>
            <consortium name="RefSeq"/>
        </authorList>
    </citation>
    <scope>IDENTIFICATION</scope>
    <source>
        <strain evidence="8">15112-1751.03</strain>
        <tissue evidence="8">Whole Adult</tissue>
    </source>
</reference>
<comment type="cofactor">
    <cofactor evidence="1">
        <name>FMN</name>
        <dbReference type="ChEBI" id="CHEBI:58210"/>
    </cofactor>
</comment>
<evidence type="ECO:0000259" key="6">
    <source>
        <dbReference type="Pfam" id="PF01207"/>
    </source>
</evidence>
<evidence type="ECO:0000313" key="7">
    <source>
        <dbReference type="Proteomes" id="UP000515160"/>
    </source>
</evidence>
<dbReference type="Gene3D" id="3.20.20.70">
    <property type="entry name" value="Aldolase class I"/>
    <property type="match status" value="1"/>
</dbReference>
<sequence length="397" mass="44293">MQLPQQRPHHDIAALFAGAKDFLRVSAPMVRYSKLEFRRLLRQNGVQLAFTPMMISDSINNSEKARQNEFSTGLDDQPLIAQFAAKDATEFVTSAQLIYPYADGVDLNCGCPQSWAIAKGYGCGLLRQPEQMRDIVQCLRRTLPAMFSVSMKMRLLQGKDNETSVQKTIELAQQLEHCGVTFLTLHGRTPTQKHSKNTLNVAAMAEVAQSLQIPLIVNGNVESFQDACELHEKTKAAGVMAARGLLANPALFNNEYQLATSTPKGCVEQWLDIAETAGDHLQFQCFHHHLSFMWSNAMKRATRVQFNSLSSRAQVLEFLAEHFDVHPRGRSLGASYTNCTYSHFTPPKHARHLAAEAEDSSWDAGSDGKFFTEFKTNQLSNDNVGDLELDGLFAHED</sequence>
<name>A0A9C6WDS2_DROAB</name>
<dbReference type="InterPro" id="IPR018517">
    <property type="entry name" value="tRNA_hU_synthase_CS"/>
</dbReference>
<dbReference type="GO" id="GO:0050660">
    <property type="term" value="F:flavin adenine dinucleotide binding"/>
    <property type="evidence" value="ECO:0007669"/>
    <property type="project" value="InterPro"/>
</dbReference>
<evidence type="ECO:0000256" key="3">
    <source>
        <dbReference type="ARBA" id="ARBA00022643"/>
    </source>
</evidence>
<organism evidence="7 8">
    <name type="scientific">Drosophila albomicans</name>
    <name type="common">Fruit fly</name>
    <dbReference type="NCBI Taxonomy" id="7291"/>
    <lineage>
        <taxon>Eukaryota</taxon>
        <taxon>Metazoa</taxon>
        <taxon>Ecdysozoa</taxon>
        <taxon>Arthropoda</taxon>
        <taxon>Hexapoda</taxon>
        <taxon>Insecta</taxon>
        <taxon>Pterygota</taxon>
        <taxon>Neoptera</taxon>
        <taxon>Endopterygota</taxon>
        <taxon>Diptera</taxon>
        <taxon>Brachycera</taxon>
        <taxon>Muscomorpha</taxon>
        <taxon>Ephydroidea</taxon>
        <taxon>Drosophilidae</taxon>
        <taxon>Drosophila</taxon>
    </lineage>
</organism>
<gene>
    <name evidence="8" type="primary">LOC127565347</name>
</gene>
<keyword evidence="2" id="KW-0285">Flavoprotein</keyword>
<dbReference type="GO" id="GO:0017150">
    <property type="term" value="F:tRNA dihydrouridine synthase activity"/>
    <property type="evidence" value="ECO:0007669"/>
    <property type="project" value="InterPro"/>
</dbReference>
<keyword evidence="7" id="KW-1185">Reference proteome</keyword>
<proteinExistence type="predicted"/>
<evidence type="ECO:0000256" key="4">
    <source>
        <dbReference type="ARBA" id="ARBA00022694"/>
    </source>
</evidence>